<sequence length="132" mass="15468">MKISEITKRLFVWESNYSKLCKADTKLEADLQNIEQDTELKDERIRELNHTIEALWITADELADRKVDLTIRIGKLQNEIKEKHDLLSKSRKEETVDTQAANMPRRIRRRSQPAPPKQPEQLLDGATFPNSW</sequence>
<protein>
    <submittedName>
        <fullName evidence="2">Uncharacterized protein</fullName>
    </submittedName>
</protein>
<organism evidence="2 3">
    <name type="scientific">Scyliorhinus torazame</name>
    <name type="common">Cloudy catshark</name>
    <name type="synonym">Catulus torazame</name>
    <dbReference type="NCBI Taxonomy" id="75743"/>
    <lineage>
        <taxon>Eukaryota</taxon>
        <taxon>Metazoa</taxon>
        <taxon>Chordata</taxon>
        <taxon>Craniata</taxon>
        <taxon>Vertebrata</taxon>
        <taxon>Chondrichthyes</taxon>
        <taxon>Elasmobranchii</taxon>
        <taxon>Galeomorphii</taxon>
        <taxon>Galeoidea</taxon>
        <taxon>Carcharhiniformes</taxon>
        <taxon>Scyliorhinidae</taxon>
        <taxon>Scyliorhinus</taxon>
    </lineage>
</organism>
<proteinExistence type="predicted"/>
<dbReference type="AlphaFoldDB" id="A0A401PL60"/>
<evidence type="ECO:0000313" key="3">
    <source>
        <dbReference type="Proteomes" id="UP000288216"/>
    </source>
</evidence>
<feature type="region of interest" description="Disordered" evidence="1">
    <location>
        <begin position="86"/>
        <end position="132"/>
    </location>
</feature>
<dbReference type="OrthoDB" id="9950234at2759"/>
<reference evidence="2 3" key="1">
    <citation type="journal article" date="2018" name="Nat. Ecol. Evol.">
        <title>Shark genomes provide insights into elasmobranch evolution and the origin of vertebrates.</title>
        <authorList>
            <person name="Hara Y"/>
            <person name="Yamaguchi K"/>
            <person name="Onimaru K"/>
            <person name="Kadota M"/>
            <person name="Koyanagi M"/>
            <person name="Keeley SD"/>
            <person name="Tatsumi K"/>
            <person name="Tanaka K"/>
            <person name="Motone F"/>
            <person name="Kageyama Y"/>
            <person name="Nozu R"/>
            <person name="Adachi N"/>
            <person name="Nishimura O"/>
            <person name="Nakagawa R"/>
            <person name="Tanegashima C"/>
            <person name="Kiyatake I"/>
            <person name="Matsumoto R"/>
            <person name="Murakumo K"/>
            <person name="Nishida K"/>
            <person name="Terakita A"/>
            <person name="Kuratani S"/>
            <person name="Sato K"/>
            <person name="Hyodo S Kuraku.S."/>
        </authorList>
    </citation>
    <scope>NUCLEOTIDE SEQUENCE [LARGE SCALE GENOMIC DNA]</scope>
</reference>
<dbReference type="EMBL" id="BFAA01000771">
    <property type="protein sequence ID" value="GCB73876.1"/>
    <property type="molecule type" value="Genomic_DNA"/>
</dbReference>
<gene>
    <name evidence="2" type="ORF">scyTo_0002958</name>
</gene>
<evidence type="ECO:0000256" key="1">
    <source>
        <dbReference type="SAM" id="MobiDB-lite"/>
    </source>
</evidence>
<evidence type="ECO:0000313" key="2">
    <source>
        <dbReference type="EMBL" id="GCB73876.1"/>
    </source>
</evidence>
<comment type="caution">
    <text evidence="2">The sequence shown here is derived from an EMBL/GenBank/DDBJ whole genome shotgun (WGS) entry which is preliminary data.</text>
</comment>
<keyword evidence="3" id="KW-1185">Reference proteome</keyword>
<name>A0A401PL60_SCYTO</name>
<dbReference type="Proteomes" id="UP000288216">
    <property type="component" value="Unassembled WGS sequence"/>
</dbReference>
<feature type="compositionally biased region" description="Basic and acidic residues" evidence="1">
    <location>
        <begin position="86"/>
        <end position="95"/>
    </location>
</feature>
<accession>A0A401PL60</accession>